<dbReference type="InterPro" id="IPR051310">
    <property type="entry name" value="MCP_chemotaxis"/>
</dbReference>
<name>A0A9P6XPP4_9FUNG</name>
<dbReference type="GO" id="GO:0006935">
    <property type="term" value="P:chemotaxis"/>
    <property type="evidence" value="ECO:0007669"/>
    <property type="project" value="TreeGrafter"/>
</dbReference>
<gene>
    <name evidence="2" type="ORF">G6F50_017798</name>
</gene>
<sequence length="86" mass="8910">MGEIVGSVQQLADLLAGIRSASQEQHAGIAQVNQTIVQMEASTQRNASLVEEAGASTAQMQAQVHALAEAVGAFRLKPARQARAAA</sequence>
<accession>A0A9P6XPP4</accession>
<dbReference type="AlphaFoldDB" id="A0A9P6XPP4"/>
<organism evidence="2 3">
    <name type="scientific">Rhizopus delemar</name>
    <dbReference type="NCBI Taxonomy" id="936053"/>
    <lineage>
        <taxon>Eukaryota</taxon>
        <taxon>Fungi</taxon>
        <taxon>Fungi incertae sedis</taxon>
        <taxon>Mucoromycota</taxon>
        <taxon>Mucoromycotina</taxon>
        <taxon>Mucoromycetes</taxon>
        <taxon>Mucorales</taxon>
        <taxon>Mucorineae</taxon>
        <taxon>Rhizopodaceae</taxon>
        <taxon>Rhizopus</taxon>
    </lineage>
</organism>
<dbReference type="PANTHER" id="PTHR43531:SF14">
    <property type="entry name" value="METHYL-ACCEPTING CHEMOTAXIS PROTEIN I-RELATED"/>
    <property type="match status" value="1"/>
</dbReference>
<keyword evidence="3" id="KW-1185">Reference proteome</keyword>
<proteinExistence type="predicted"/>
<dbReference type="GO" id="GO:0004888">
    <property type="term" value="F:transmembrane signaling receptor activity"/>
    <property type="evidence" value="ECO:0007669"/>
    <property type="project" value="TreeGrafter"/>
</dbReference>
<protein>
    <recommendedName>
        <fullName evidence="4">Methyl-accepting transducer domain-containing protein</fullName>
    </recommendedName>
</protein>
<keyword evidence="1" id="KW-0488">Methylation</keyword>
<dbReference type="EMBL" id="JAANIU010014225">
    <property type="protein sequence ID" value="KAG1529730.1"/>
    <property type="molecule type" value="Genomic_DNA"/>
</dbReference>
<comment type="caution">
    <text evidence="2">The sequence shown here is derived from an EMBL/GenBank/DDBJ whole genome shotgun (WGS) entry which is preliminary data.</text>
</comment>
<dbReference type="PANTHER" id="PTHR43531">
    <property type="entry name" value="PROTEIN ICFG"/>
    <property type="match status" value="1"/>
</dbReference>
<dbReference type="GO" id="GO:0005886">
    <property type="term" value="C:plasma membrane"/>
    <property type="evidence" value="ECO:0007669"/>
    <property type="project" value="TreeGrafter"/>
</dbReference>
<dbReference type="Gene3D" id="1.10.287.950">
    <property type="entry name" value="Methyl-accepting chemotaxis protein"/>
    <property type="match status" value="1"/>
</dbReference>
<evidence type="ECO:0000313" key="2">
    <source>
        <dbReference type="EMBL" id="KAG1529730.1"/>
    </source>
</evidence>
<evidence type="ECO:0008006" key="4">
    <source>
        <dbReference type="Google" id="ProtNLM"/>
    </source>
</evidence>
<dbReference type="SUPFAM" id="SSF58104">
    <property type="entry name" value="Methyl-accepting chemotaxis protein (MCP) signaling domain"/>
    <property type="match status" value="1"/>
</dbReference>
<evidence type="ECO:0000256" key="1">
    <source>
        <dbReference type="ARBA" id="ARBA00022481"/>
    </source>
</evidence>
<reference evidence="2 3" key="1">
    <citation type="journal article" date="2020" name="Microb. Genom.">
        <title>Genetic diversity of clinical and environmental Mucorales isolates obtained from an investigation of mucormycosis cases among solid organ transplant recipients.</title>
        <authorList>
            <person name="Nguyen M.H."/>
            <person name="Kaul D."/>
            <person name="Muto C."/>
            <person name="Cheng S.J."/>
            <person name="Richter R.A."/>
            <person name="Bruno V.M."/>
            <person name="Liu G."/>
            <person name="Beyhan S."/>
            <person name="Sundermann A.J."/>
            <person name="Mounaud S."/>
            <person name="Pasculle A.W."/>
            <person name="Nierman W.C."/>
            <person name="Driscoll E."/>
            <person name="Cumbie R."/>
            <person name="Clancy C.J."/>
            <person name="Dupont C.L."/>
        </authorList>
    </citation>
    <scope>NUCLEOTIDE SEQUENCE [LARGE SCALE GENOMIC DNA]</scope>
    <source>
        <strain evidence="2 3">GL24</strain>
    </source>
</reference>
<evidence type="ECO:0000313" key="3">
    <source>
        <dbReference type="Proteomes" id="UP000740926"/>
    </source>
</evidence>
<dbReference type="Proteomes" id="UP000740926">
    <property type="component" value="Unassembled WGS sequence"/>
</dbReference>